<dbReference type="GO" id="GO:0005737">
    <property type="term" value="C:cytoplasm"/>
    <property type="evidence" value="ECO:0007669"/>
    <property type="project" value="UniProtKB-SubCell"/>
</dbReference>
<reference evidence="8" key="1">
    <citation type="submission" date="2017-04" db="EMBL/GenBank/DDBJ databases">
        <title>Population genomics of picophytoplankton unveils novel chromosome hypervariability.</title>
        <authorList>
            <consortium name="DOE Joint Genome Institute"/>
            <person name="Blanc-Mathieu R."/>
            <person name="Krasovec M."/>
            <person name="Hebrard M."/>
            <person name="Yau S."/>
            <person name="Desgranges E."/>
            <person name="Martin J."/>
            <person name="Schackwitz W."/>
            <person name="Kuo A."/>
            <person name="Salin G."/>
            <person name="Donnadieu C."/>
            <person name="Desdevises Y."/>
            <person name="Sanchez-Ferandin S."/>
            <person name="Moreau H."/>
            <person name="Rivals E."/>
            <person name="Grigoriev I.V."/>
            <person name="Grimsley N."/>
            <person name="Eyre-Walker A."/>
            <person name="Piganeau G."/>
        </authorList>
    </citation>
    <scope>NUCLEOTIDE SEQUENCE [LARGE SCALE GENOMIC DNA]</scope>
    <source>
        <strain evidence="8">RCC 1115</strain>
    </source>
</reference>
<feature type="domain" description="STI1" evidence="7">
    <location>
        <begin position="563"/>
        <end position="602"/>
    </location>
</feature>
<dbReference type="FunFam" id="1.10.260.100:FF:000004">
    <property type="entry name" value="Putative stress-induced-phosphoprotein 1"/>
    <property type="match status" value="1"/>
</dbReference>
<dbReference type="PANTHER" id="PTHR22904">
    <property type="entry name" value="TPR REPEAT CONTAINING PROTEIN"/>
    <property type="match status" value="1"/>
</dbReference>
<gene>
    <name evidence="8" type="ORF">BE221DRAFT_203765</name>
</gene>
<dbReference type="Gene3D" id="1.10.260.100">
    <property type="match status" value="2"/>
</dbReference>
<dbReference type="eggNOG" id="KOG0548">
    <property type="taxonomic scope" value="Eukaryota"/>
</dbReference>
<dbReference type="Pfam" id="PF17830">
    <property type="entry name" value="STI1-HOP_DP"/>
    <property type="match status" value="2"/>
</dbReference>
<dbReference type="Pfam" id="PF13181">
    <property type="entry name" value="TPR_8"/>
    <property type="match status" value="1"/>
</dbReference>
<dbReference type="FunFam" id="1.25.40.10:FF:000020">
    <property type="entry name" value="Stress-induced phosphoprotein 1"/>
    <property type="match status" value="1"/>
</dbReference>
<dbReference type="InterPro" id="IPR041243">
    <property type="entry name" value="STI1/HOP_DP"/>
</dbReference>
<evidence type="ECO:0000256" key="2">
    <source>
        <dbReference type="ARBA" id="ARBA00022490"/>
    </source>
</evidence>
<dbReference type="FunFam" id="1.25.40.10:FF:000027">
    <property type="entry name" value="stress-induced-phosphoprotein 1 isoform X1"/>
    <property type="match status" value="1"/>
</dbReference>
<evidence type="ECO:0000259" key="7">
    <source>
        <dbReference type="SMART" id="SM00727"/>
    </source>
</evidence>
<dbReference type="SMART" id="SM00727">
    <property type="entry name" value="STI1"/>
    <property type="match status" value="2"/>
</dbReference>
<dbReference type="PROSITE" id="PS50005">
    <property type="entry name" value="TPR"/>
    <property type="match status" value="5"/>
</dbReference>
<evidence type="ECO:0000256" key="6">
    <source>
        <dbReference type="SAM" id="MobiDB-lite"/>
    </source>
</evidence>
<keyword evidence="2" id="KW-0963">Cytoplasm</keyword>
<dbReference type="GO" id="GO:0051879">
    <property type="term" value="F:Hsp90 protein binding"/>
    <property type="evidence" value="ECO:0007669"/>
    <property type="project" value="TreeGrafter"/>
</dbReference>
<protein>
    <submittedName>
        <fullName evidence="8">Stress-induced protein sti1-like protein</fullName>
    </submittedName>
</protein>
<comment type="subcellular location">
    <subcellularLocation>
        <location evidence="1">Cytoplasm</location>
    </subcellularLocation>
</comment>
<evidence type="ECO:0000256" key="5">
    <source>
        <dbReference type="PROSITE-ProRule" id="PRU00339"/>
    </source>
</evidence>
<feature type="repeat" description="TPR" evidence="5">
    <location>
        <begin position="459"/>
        <end position="492"/>
    </location>
</feature>
<feature type="region of interest" description="Disordered" evidence="6">
    <location>
        <begin position="246"/>
        <end position="292"/>
    </location>
</feature>
<dbReference type="SMART" id="SM00028">
    <property type="entry name" value="TPR"/>
    <property type="match status" value="9"/>
</dbReference>
<dbReference type="Pfam" id="PF13414">
    <property type="entry name" value="TPR_11"/>
    <property type="match status" value="1"/>
</dbReference>
<feature type="domain" description="STI1" evidence="7">
    <location>
        <begin position="193"/>
        <end position="232"/>
    </location>
</feature>
<feature type="repeat" description="TPR" evidence="5">
    <location>
        <begin position="425"/>
        <end position="458"/>
    </location>
</feature>
<dbReference type="Gene3D" id="1.25.40.10">
    <property type="entry name" value="Tetratricopeptide repeat domain"/>
    <property type="match status" value="3"/>
</dbReference>
<name>A0A1Y5IGC3_OSTTA</name>
<evidence type="ECO:0000256" key="3">
    <source>
        <dbReference type="ARBA" id="ARBA00022737"/>
    </source>
</evidence>
<dbReference type="InterPro" id="IPR006636">
    <property type="entry name" value="STI1_HS-bd"/>
</dbReference>
<feature type="repeat" description="TPR" evidence="5">
    <location>
        <begin position="290"/>
        <end position="323"/>
    </location>
</feature>
<proteinExistence type="predicted"/>
<accession>A0A1Y5IGC3</accession>
<dbReference type="AlphaFoldDB" id="A0A1Y5IGC3"/>
<organism evidence="8">
    <name type="scientific">Ostreococcus tauri</name>
    <name type="common">Marine green alga</name>
    <dbReference type="NCBI Taxonomy" id="70448"/>
    <lineage>
        <taxon>Eukaryota</taxon>
        <taxon>Viridiplantae</taxon>
        <taxon>Chlorophyta</taxon>
        <taxon>Mamiellophyceae</taxon>
        <taxon>Mamiellales</taxon>
        <taxon>Bathycoccaceae</taxon>
        <taxon>Ostreococcus</taxon>
    </lineage>
</organism>
<feature type="repeat" description="TPR" evidence="5">
    <location>
        <begin position="365"/>
        <end position="398"/>
    </location>
</feature>
<dbReference type="InterPro" id="IPR019734">
    <property type="entry name" value="TPR_rpt"/>
</dbReference>
<keyword evidence="3" id="KW-0677">Repeat</keyword>
<dbReference type="Pfam" id="PF13432">
    <property type="entry name" value="TPR_16"/>
    <property type="match status" value="1"/>
</dbReference>
<evidence type="ECO:0000256" key="4">
    <source>
        <dbReference type="ARBA" id="ARBA00022803"/>
    </source>
</evidence>
<dbReference type="Proteomes" id="UP000195557">
    <property type="component" value="Unassembled WGS sequence"/>
</dbReference>
<sequence length="614" mass="67812">MSGCVFSAAARNARFSGLDTRTCVRRGIGRNALSRRDISSRVTVDMSAADEHKARGNAHFAKHEYAAAIDAFTSAIECDGTNHVFWSNRSAAYSGAEKWNEALRDAEKTIELKPEWGKGYGRKGAALFGMQKFDEARSAYALGLEKEPDNALLKSGLEDVELAMNAKKGSDDGMRQIGDMFRAPDLMAKLATNPATRGYLSQPDFIAMLSEVQKDPSALNKHLADPRMMNVLSVAMGIKVMSGDEAAQEFGEHEADSKPTPASEPKKAPEQAPKKAPEPEPEISESRKRALEAKDAGNAAYKKRDFDAAIAKYDEAIELDPEDISFLNNRAAANLEKGDFDACIGDCDAAIEKGRSIRADYTVIAKAMTRKGNALVKQGKLEEAVDQYQRSLTEHRTADTLKRLNDAEKALKEAKEAAYLDPVKGEEARERGNGFFKDQKFPEAVKEYTEAIARNPKDHKAYSNRAASYTKLTAFNEALKDAEKCIELEPTFVKGYARKGAVQFFVKEYDDAMTTYSEGLKHDPTNEELRDGLRRCQEQISRGASGQLSEEEMKARQERAMANPEIQAILSDPVMRQVLQDMSTDPKAAAEHQKNPMIMAKVQKLINAGIVQVR</sequence>
<keyword evidence="4 5" id="KW-0802">TPR repeat</keyword>
<evidence type="ECO:0000313" key="8">
    <source>
        <dbReference type="EMBL" id="OUS48616.1"/>
    </source>
</evidence>
<feature type="compositionally biased region" description="Basic and acidic residues" evidence="6">
    <location>
        <begin position="264"/>
        <end position="292"/>
    </location>
</feature>
<dbReference type="InterPro" id="IPR011990">
    <property type="entry name" value="TPR-like_helical_dom_sf"/>
</dbReference>
<feature type="repeat" description="TPR" evidence="5">
    <location>
        <begin position="493"/>
        <end position="526"/>
    </location>
</feature>
<dbReference type="EMBL" id="KZ155774">
    <property type="protein sequence ID" value="OUS48616.1"/>
    <property type="molecule type" value="Genomic_DNA"/>
</dbReference>
<dbReference type="PANTHER" id="PTHR22904:SF533">
    <property type="entry name" value="HSP70-HSP90 ORGANIZING PROTEIN 3"/>
    <property type="match status" value="1"/>
</dbReference>
<dbReference type="SUPFAM" id="SSF48452">
    <property type="entry name" value="TPR-like"/>
    <property type="match status" value="3"/>
</dbReference>
<dbReference type="FunFam" id="1.10.260.100:FF:000002">
    <property type="entry name" value="Stress-induced-phosphoprotein 1 (Hsp70/Hsp90-organizing)"/>
    <property type="match status" value="1"/>
</dbReference>
<dbReference type="FunFam" id="1.25.40.10:FF:000010">
    <property type="entry name" value="Stress-induced phosphoprotein 1"/>
    <property type="match status" value="1"/>
</dbReference>
<evidence type="ECO:0000256" key="1">
    <source>
        <dbReference type="ARBA" id="ARBA00004496"/>
    </source>
</evidence>